<keyword evidence="2" id="KW-0812">Transmembrane</keyword>
<feature type="compositionally biased region" description="Basic and acidic residues" evidence="1">
    <location>
        <begin position="216"/>
        <end position="226"/>
    </location>
</feature>
<evidence type="ECO:0000313" key="3">
    <source>
        <dbReference type="EMBL" id="KAH7086296.1"/>
    </source>
</evidence>
<feature type="region of interest" description="Disordered" evidence="1">
    <location>
        <begin position="1"/>
        <end position="62"/>
    </location>
</feature>
<dbReference type="AlphaFoldDB" id="A0A8K0R2L8"/>
<feature type="region of interest" description="Disordered" evidence="1">
    <location>
        <begin position="112"/>
        <end position="137"/>
    </location>
</feature>
<evidence type="ECO:0000256" key="1">
    <source>
        <dbReference type="SAM" id="MobiDB-lite"/>
    </source>
</evidence>
<feature type="compositionally biased region" description="Polar residues" evidence="1">
    <location>
        <begin position="9"/>
        <end position="26"/>
    </location>
</feature>
<feature type="region of interest" description="Disordered" evidence="1">
    <location>
        <begin position="216"/>
        <end position="266"/>
    </location>
</feature>
<keyword evidence="2" id="KW-1133">Transmembrane helix</keyword>
<protein>
    <recommendedName>
        <fullName evidence="5">Transmembrane protein</fullName>
    </recommendedName>
</protein>
<keyword evidence="4" id="KW-1185">Reference proteome</keyword>
<gene>
    <name evidence="3" type="ORF">FB567DRAFT_549802</name>
</gene>
<feature type="compositionally biased region" description="Low complexity" evidence="1">
    <location>
        <begin position="47"/>
        <end position="62"/>
    </location>
</feature>
<dbReference type="EMBL" id="JAGMVJ010000011">
    <property type="protein sequence ID" value="KAH7086296.1"/>
    <property type="molecule type" value="Genomic_DNA"/>
</dbReference>
<accession>A0A8K0R2L8</accession>
<name>A0A8K0R2L8_9PLEO</name>
<evidence type="ECO:0000313" key="4">
    <source>
        <dbReference type="Proteomes" id="UP000813461"/>
    </source>
</evidence>
<feature type="compositionally biased region" description="Low complexity" evidence="1">
    <location>
        <begin position="112"/>
        <end position="122"/>
    </location>
</feature>
<keyword evidence="2" id="KW-0472">Membrane</keyword>
<comment type="caution">
    <text evidence="3">The sequence shown here is derived from an EMBL/GenBank/DDBJ whole genome shotgun (WGS) entry which is preliminary data.</text>
</comment>
<feature type="transmembrane region" description="Helical" evidence="2">
    <location>
        <begin position="160"/>
        <end position="186"/>
    </location>
</feature>
<feature type="compositionally biased region" description="Basic and acidic residues" evidence="1">
    <location>
        <begin position="252"/>
        <end position="262"/>
    </location>
</feature>
<proteinExistence type="predicted"/>
<evidence type="ECO:0000256" key="2">
    <source>
        <dbReference type="SAM" id="Phobius"/>
    </source>
</evidence>
<feature type="compositionally biased region" description="Polar residues" evidence="1">
    <location>
        <begin position="230"/>
        <end position="248"/>
    </location>
</feature>
<reference evidence="3" key="1">
    <citation type="journal article" date="2021" name="Nat. Commun.">
        <title>Genetic determinants of endophytism in the Arabidopsis root mycobiome.</title>
        <authorList>
            <person name="Mesny F."/>
            <person name="Miyauchi S."/>
            <person name="Thiergart T."/>
            <person name="Pickel B."/>
            <person name="Atanasova L."/>
            <person name="Karlsson M."/>
            <person name="Huettel B."/>
            <person name="Barry K.W."/>
            <person name="Haridas S."/>
            <person name="Chen C."/>
            <person name="Bauer D."/>
            <person name="Andreopoulos W."/>
            <person name="Pangilinan J."/>
            <person name="LaButti K."/>
            <person name="Riley R."/>
            <person name="Lipzen A."/>
            <person name="Clum A."/>
            <person name="Drula E."/>
            <person name="Henrissat B."/>
            <person name="Kohler A."/>
            <person name="Grigoriev I.V."/>
            <person name="Martin F.M."/>
            <person name="Hacquard S."/>
        </authorList>
    </citation>
    <scope>NUCLEOTIDE SEQUENCE</scope>
    <source>
        <strain evidence="3">MPI-SDFR-AT-0120</strain>
    </source>
</reference>
<organism evidence="3 4">
    <name type="scientific">Paraphoma chrysanthemicola</name>
    <dbReference type="NCBI Taxonomy" id="798071"/>
    <lineage>
        <taxon>Eukaryota</taxon>
        <taxon>Fungi</taxon>
        <taxon>Dikarya</taxon>
        <taxon>Ascomycota</taxon>
        <taxon>Pezizomycotina</taxon>
        <taxon>Dothideomycetes</taxon>
        <taxon>Pleosporomycetidae</taxon>
        <taxon>Pleosporales</taxon>
        <taxon>Pleosporineae</taxon>
        <taxon>Phaeosphaeriaceae</taxon>
        <taxon>Paraphoma</taxon>
    </lineage>
</organism>
<sequence>MAQKMCISPTHSSSTKQCTNASQAPSAKNERLAVMPTWRRGPRQAEASARTRSSTSASSTTLSNVVQGAISSVVIVVVAPISSRRPITTTTRARTTTLVTFASNSRSTATSVSSSTMTAATSMPRLSPTAIVPPSRSGTMGTSINYTPPPPPDEGPLSPFAQLGVSFAVGFGVLFIAAAIAISIWYRRQAARHNSGMRRPNLVVFAKRILKRNKNENIPEDAERRLGSANGASVTRSTQEESISTVSRLHSRASEERIETGRGDVGGQHQEMSLALTNNPVMPPLVVARVRFSETPSIAIRGSEEKTEHVKSKHKSWPLKS</sequence>
<dbReference type="Proteomes" id="UP000813461">
    <property type="component" value="Unassembled WGS sequence"/>
</dbReference>
<evidence type="ECO:0008006" key="5">
    <source>
        <dbReference type="Google" id="ProtNLM"/>
    </source>
</evidence>